<feature type="compositionally biased region" description="Polar residues" evidence="1">
    <location>
        <begin position="182"/>
        <end position="192"/>
    </location>
</feature>
<feature type="compositionally biased region" description="Polar residues" evidence="1">
    <location>
        <begin position="64"/>
        <end position="99"/>
    </location>
</feature>
<accession>W9XHA2</accession>
<feature type="compositionally biased region" description="Pro residues" evidence="1">
    <location>
        <begin position="245"/>
        <end position="254"/>
    </location>
</feature>
<dbReference type="PANTHER" id="PTHR34502:SF5">
    <property type="entry name" value="DUF6594 DOMAIN-CONTAINING PROTEIN"/>
    <property type="match status" value="1"/>
</dbReference>
<feature type="compositionally biased region" description="Low complexity" evidence="1">
    <location>
        <begin position="521"/>
        <end position="543"/>
    </location>
</feature>
<protein>
    <recommendedName>
        <fullName evidence="2">DUF6594 domain-containing protein</fullName>
    </recommendedName>
</protein>
<proteinExistence type="predicted"/>
<dbReference type="Proteomes" id="UP000019478">
    <property type="component" value="Unassembled WGS sequence"/>
</dbReference>
<keyword evidence="4" id="KW-1185">Reference proteome</keyword>
<feature type="compositionally biased region" description="Polar residues" evidence="1">
    <location>
        <begin position="314"/>
        <end position="328"/>
    </location>
</feature>
<dbReference type="HOGENOM" id="CLU_470901_0_0_1"/>
<dbReference type="GeneID" id="19172241"/>
<feature type="region of interest" description="Disordered" evidence="1">
    <location>
        <begin position="64"/>
        <end position="374"/>
    </location>
</feature>
<feature type="compositionally biased region" description="Pro residues" evidence="1">
    <location>
        <begin position="330"/>
        <end position="341"/>
    </location>
</feature>
<sequence length="561" mass="60086">MATVMAPVELPAGRRSYYHAPSPGPDIHDPNWIPVLDTAALKGTASLVDRDVFAYPQASFSLFPSQSGSNSPTLRQGISHNYSKSSLAPESVTSETRAQSPRDIVEPPLPNAGNAGQWEKHRRSPSTGAGSGEEKMTVDTQISGELASTPGSEEAASLVGEGDSGRQGPSQAHHAGVLVDPSTRSSMSSTRKPTMLPPTSKYNRKPVSSLATSIRPALIPSLPQTPQESPRLGPSLHVQSVSSPKLPPPEPQSPEPTAKVHPAKSTASERRQRALHSHPSDLSLRAQGTSSLDDGEIDAQPAAVRPKSRKSTDSRATTPRSTFYESQVPTPAPTTPLPQLPPEARRPLPRENGWQQPARTLPDGPAPALGSSGGLSEHAELASFMVEKNTIVFRRFDDVHVRLLLCLQDEISQLERELLKLENSILSDSPAEGMVQKARILQELRKLVGEYDQMFTTWSKMQANPVSPTTTRELKQWMEKPATGVGDGLGITIQQDRLWLENSKDLSSIALNEKGRPPPGQEEGQTGSSGTGTNTGTATATAADGGGRGWMSLFSCAGKRK</sequence>
<evidence type="ECO:0000313" key="3">
    <source>
        <dbReference type="EMBL" id="EXJ79867.1"/>
    </source>
</evidence>
<dbReference type="EMBL" id="AMGY01000007">
    <property type="protein sequence ID" value="EXJ79867.1"/>
    <property type="molecule type" value="Genomic_DNA"/>
</dbReference>
<comment type="caution">
    <text evidence="3">The sequence shown here is derived from an EMBL/GenBank/DDBJ whole genome shotgun (WGS) entry which is preliminary data.</text>
</comment>
<dbReference type="AlphaFoldDB" id="W9XHA2"/>
<evidence type="ECO:0000313" key="4">
    <source>
        <dbReference type="Proteomes" id="UP000019478"/>
    </source>
</evidence>
<dbReference type="OrthoDB" id="5416037at2759"/>
<organism evidence="3 4">
    <name type="scientific">Capronia epimyces CBS 606.96</name>
    <dbReference type="NCBI Taxonomy" id="1182542"/>
    <lineage>
        <taxon>Eukaryota</taxon>
        <taxon>Fungi</taxon>
        <taxon>Dikarya</taxon>
        <taxon>Ascomycota</taxon>
        <taxon>Pezizomycotina</taxon>
        <taxon>Eurotiomycetes</taxon>
        <taxon>Chaetothyriomycetidae</taxon>
        <taxon>Chaetothyriales</taxon>
        <taxon>Herpotrichiellaceae</taxon>
        <taxon>Capronia</taxon>
    </lineage>
</organism>
<evidence type="ECO:0000259" key="2">
    <source>
        <dbReference type="Pfam" id="PF20237"/>
    </source>
</evidence>
<reference evidence="3 4" key="1">
    <citation type="submission" date="2013-03" db="EMBL/GenBank/DDBJ databases">
        <title>The Genome Sequence of Capronia epimyces CBS 606.96.</title>
        <authorList>
            <consortium name="The Broad Institute Genomics Platform"/>
            <person name="Cuomo C."/>
            <person name="de Hoog S."/>
            <person name="Gorbushina A."/>
            <person name="Walker B."/>
            <person name="Young S.K."/>
            <person name="Zeng Q."/>
            <person name="Gargeya S."/>
            <person name="Fitzgerald M."/>
            <person name="Haas B."/>
            <person name="Abouelleil A."/>
            <person name="Allen A.W."/>
            <person name="Alvarado L."/>
            <person name="Arachchi H.M."/>
            <person name="Berlin A.M."/>
            <person name="Chapman S.B."/>
            <person name="Gainer-Dewar J."/>
            <person name="Goldberg J."/>
            <person name="Griggs A."/>
            <person name="Gujja S."/>
            <person name="Hansen M."/>
            <person name="Howarth C."/>
            <person name="Imamovic A."/>
            <person name="Ireland A."/>
            <person name="Larimer J."/>
            <person name="McCowan C."/>
            <person name="Murphy C."/>
            <person name="Pearson M."/>
            <person name="Poon T.W."/>
            <person name="Priest M."/>
            <person name="Roberts A."/>
            <person name="Saif S."/>
            <person name="Shea T."/>
            <person name="Sisk P."/>
            <person name="Sykes S."/>
            <person name="Wortman J."/>
            <person name="Nusbaum C."/>
            <person name="Birren B."/>
        </authorList>
    </citation>
    <scope>NUCLEOTIDE SEQUENCE [LARGE SCALE GENOMIC DNA]</scope>
    <source>
        <strain evidence="3 4">CBS 606.96</strain>
    </source>
</reference>
<feature type="domain" description="DUF6594" evidence="2">
    <location>
        <begin position="380"/>
        <end position="509"/>
    </location>
</feature>
<dbReference type="Pfam" id="PF20237">
    <property type="entry name" value="DUF6594"/>
    <property type="match status" value="1"/>
</dbReference>
<name>W9XHA2_9EURO</name>
<dbReference type="STRING" id="1182542.W9XHA2"/>
<dbReference type="PANTHER" id="PTHR34502">
    <property type="entry name" value="DUF6594 DOMAIN-CONTAINING PROTEIN-RELATED"/>
    <property type="match status" value="1"/>
</dbReference>
<dbReference type="eggNOG" id="ENOG502T77Q">
    <property type="taxonomic scope" value="Eukaryota"/>
</dbReference>
<feature type="region of interest" description="Disordered" evidence="1">
    <location>
        <begin position="510"/>
        <end position="561"/>
    </location>
</feature>
<evidence type="ECO:0000256" key="1">
    <source>
        <dbReference type="SAM" id="MobiDB-lite"/>
    </source>
</evidence>
<dbReference type="RefSeq" id="XP_007736441.1">
    <property type="nucleotide sequence ID" value="XM_007738251.1"/>
</dbReference>
<dbReference type="InterPro" id="IPR046529">
    <property type="entry name" value="DUF6594"/>
</dbReference>
<gene>
    <name evidence="3" type="ORF">A1O3_08152</name>
</gene>